<dbReference type="Pfam" id="PF07883">
    <property type="entry name" value="Cupin_2"/>
    <property type="match status" value="1"/>
</dbReference>
<feature type="domain" description="Cupin type-2" evidence="1">
    <location>
        <begin position="35"/>
        <end position="88"/>
    </location>
</feature>
<sequence length="125" mass="13102">MTEPTFYRYADADPLLPAPGVEMRGVYGEGASVNIVHLGPGALVPEHSHPHEQIGVVLEGVQIMIIDGTEHHVGRHEAYVIPGGVLHAGMGGPEGCVAIDVFVPTREEYRSAAAPALSSMPAAAE</sequence>
<reference evidence="2 3" key="1">
    <citation type="journal article" date="2018" name="J. Microbiol.">
        <title>Baekduia soli gen. nov., sp. nov., a novel bacterium isolated from the soil of Baekdu Mountain and proposal of a novel family name, Baekduiaceae fam. nov.</title>
        <authorList>
            <person name="An D.S."/>
            <person name="Siddiqi M.Z."/>
            <person name="Kim K.H."/>
            <person name="Yu H.S."/>
            <person name="Im W.T."/>
        </authorList>
    </citation>
    <scope>NUCLEOTIDE SEQUENCE [LARGE SCALE GENOMIC DNA]</scope>
    <source>
        <strain evidence="2 3">BR7-21</strain>
    </source>
</reference>
<dbReference type="Gene3D" id="2.60.120.10">
    <property type="entry name" value="Jelly Rolls"/>
    <property type="match status" value="1"/>
</dbReference>
<keyword evidence="3" id="KW-1185">Reference proteome</keyword>
<dbReference type="OrthoDB" id="5145129at2"/>
<organism evidence="2 3">
    <name type="scientific">Baekduia soli</name>
    <dbReference type="NCBI Taxonomy" id="496014"/>
    <lineage>
        <taxon>Bacteria</taxon>
        <taxon>Bacillati</taxon>
        <taxon>Actinomycetota</taxon>
        <taxon>Thermoleophilia</taxon>
        <taxon>Solirubrobacterales</taxon>
        <taxon>Baekduiaceae</taxon>
        <taxon>Baekduia</taxon>
    </lineage>
</organism>
<evidence type="ECO:0000259" key="1">
    <source>
        <dbReference type="Pfam" id="PF07883"/>
    </source>
</evidence>
<dbReference type="SUPFAM" id="SSF51182">
    <property type="entry name" value="RmlC-like cupins"/>
    <property type="match status" value="1"/>
</dbReference>
<dbReference type="InterPro" id="IPR013096">
    <property type="entry name" value="Cupin_2"/>
</dbReference>
<dbReference type="AlphaFoldDB" id="A0A5B8TZH8"/>
<dbReference type="KEGG" id="bsol:FSW04_00160"/>
<gene>
    <name evidence="2" type="ORF">FSW04_00160</name>
</gene>
<name>A0A5B8TZH8_9ACTN</name>
<evidence type="ECO:0000313" key="3">
    <source>
        <dbReference type="Proteomes" id="UP000321805"/>
    </source>
</evidence>
<evidence type="ECO:0000313" key="2">
    <source>
        <dbReference type="EMBL" id="QEC46132.1"/>
    </source>
</evidence>
<dbReference type="EMBL" id="CP042430">
    <property type="protein sequence ID" value="QEC46132.1"/>
    <property type="molecule type" value="Genomic_DNA"/>
</dbReference>
<dbReference type="InterPro" id="IPR014710">
    <property type="entry name" value="RmlC-like_jellyroll"/>
</dbReference>
<dbReference type="Proteomes" id="UP000321805">
    <property type="component" value="Chromosome"/>
</dbReference>
<dbReference type="RefSeq" id="WP_146915004.1">
    <property type="nucleotide sequence ID" value="NZ_CP042430.1"/>
</dbReference>
<proteinExistence type="predicted"/>
<dbReference type="InterPro" id="IPR052535">
    <property type="entry name" value="Bacilysin_H2HPP_isomerase"/>
</dbReference>
<dbReference type="PANTHER" id="PTHR40112:SF1">
    <property type="entry name" value="H2HPP ISOMERASE"/>
    <property type="match status" value="1"/>
</dbReference>
<accession>A0A5B8TZH8</accession>
<dbReference type="PANTHER" id="PTHR40112">
    <property type="entry name" value="H2HPP ISOMERASE"/>
    <property type="match status" value="1"/>
</dbReference>
<dbReference type="InterPro" id="IPR011051">
    <property type="entry name" value="RmlC_Cupin_sf"/>
</dbReference>
<protein>
    <submittedName>
        <fullName evidence="2">Cupin domain-containing protein</fullName>
    </submittedName>
</protein>
<dbReference type="CDD" id="cd02238">
    <property type="entry name" value="cupin_KdgF"/>
    <property type="match status" value="1"/>
</dbReference>